<evidence type="ECO:0000256" key="2">
    <source>
        <dbReference type="ARBA" id="ARBA00023002"/>
    </source>
</evidence>
<evidence type="ECO:0000313" key="6">
    <source>
        <dbReference type="Proteomes" id="UP000475214"/>
    </source>
</evidence>
<dbReference type="AlphaFoldDB" id="A0A6L9SJ06"/>
<feature type="region of interest" description="Disordered" evidence="3">
    <location>
        <begin position="187"/>
        <end position="206"/>
    </location>
</feature>
<feature type="domain" description="Ketoreductase" evidence="4">
    <location>
        <begin position="9"/>
        <end position="212"/>
    </location>
</feature>
<evidence type="ECO:0000313" key="5">
    <source>
        <dbReference type="EMBL" id="NEE04392.1"/>
    </source>
</evidence>
<dbReference type="InterPro" id="IPR057326">
    <property type="entry name" value="KR_dom"/>
</dbReference>
<dbReference type="FunFam" id="3.40.50.720:FF:000084">
    <property type="entry name" value="Short-chain dehydrogenase reductase"/>
    <property type="match status" value="1"/>
</dbReference>
<comment type="caution">
    <text evidence="5">The sequence shown here is derived from an EMBL/GenBank/DDBJ whole genome shotgun (WGS) entry which is preliminary data.</text>
</comment>
<dbReference type="InterPro" id="IPR036291">
    <property type="entry name" value="NAD(P)-bd_dom_sf"/>
</dbReference>
<reference evidence="5 6" key="1">
    <citation type="submission" date="2020-02" db="EMBL/GenBank/DDBJ databases">
        <authorList>
            <person name="Li X.-J."/>
            <person name="Han X.-M."/>
        </authorList>
    </citation>
    <scope>NUCLEOTIDE SEQUENCE [LARGE SCALE GENOMIC DNA]</scope>
    <source>
        <strain evidence="5 6">CCTCC AB 2017055</strain>
    </source>
</reference>
<dbReference type="PANTHER" id="PTHR43477:SF1">
    <property type="entry name" value="DIHYDROANTICAPSIN 7-DEHYDROGENASE"/>
    <property type="match status" value="1"/>
</dbReference>
<proteinExistence type="inferred from homology"/>
<dbReference type="SUPFAM" id="SSF51735">
    <property type="entry name" value="NAD(P)-binding Rossmann-fold domains"/>
    <property type="match status" value="1"/>
</dbReference>
<dbReference type="InterPro" id="IPR020904">
    <property type="entry name" value="Sc_DH/Rdtase_CS"/>
</dbReference>
<dbReference type="Proteomes" id="UP000475214">
    <property type="component" value="Unassembled WGS sequence"/>
</dbReference>
<dbReference type="RefSeq" id="WP_163744881.1">
    <property type="nucleotide sequence ID" value="NZ_JAAGOA010000033.1"/>
</dbReference>
<dbReference type="GO" id="GO:0016491">
    <property type="term" value="F:oxidoreductase activity"/>
    <property type="evidence" value="ECO:0007669"/>
    <property type="project" value="UniProtKB-KW"/>
</dbReference>
<dbReference type="Pfam" id="PF13561">
    <property type="entry name" value="adh_short_C2"/>
    <property type="match status" value="1"/>
</dbReference>
<dbReference type="PRINTS" id="PR00081">
    <property type="entry name" value="GDHRDH"/>
</dbReference>
<dbReference type="InterPro" id="IPR002347">
    <property type="entry name" value="SDR_fam"/>
</dbReference>
<dbReference type="InterPro" id="IPR051122">
    <property type="entry name" value="SDR_DHRS6-like"/>
</dbReference>
<protein>
    <submittedName>
        <fullName evidence="5">SDR family oxidoreductase</fullName>
    </submittedName>
</protein>
<dbReference type="PROSITE" id="PS00061">
    <property type="entry name" value="ADH_SHORT"/>
    <property type="match status" value="1"/>
</dbReference>
<keyword evidence="2" id="KW-0560">Oxidoreductase</keyword>
<evidence type="ECO:0000256" key="1">
    <source>
        <dbReference type="ARBA" id="ARBA00006484"/>
    </source>
</evidence>
<dbReference type="SMART" id="SM00822">
    <property type="entry name" value="PKS_KR"/>
    <property type="match status" value="1"/>
</dbReference>
<evidence type="ECO:0000256" key="3">
    <source>
        <dbReference type="SAM" id="MobiDB-lite"/>
    </source>
</evidence>
<keyword evidence="6" id="KW-1185">Reference proteome</keyword>
<feature type="compositionally biased region" description="Basic and acidic residues" evidence="3">
    <location>
        <begin position="187"/>
        <end position="200"/>
    </location>
</feature>
<dbReference type="PANTHER" id="PTHR43477">
    <property type="entry name" value="DIHYDROANTICAPSIN 7-DEHYDROGENASE"/>
    <property type="match status" value="1"/>
</dbReference>
<dbReference type="Gene3D" id="3.40.50.720">
    <property type="entry name" value="NAD(P)-binding Rossmann-like Domain"/>
    <property type="match status" value="1"/>
</dbReference>
<comment type="similarity">
    <text evidence="1">Belongs to the short-chain dehydrogenases/reductases (SDR) family.</text>
</comment>
<sequence>MTITVPDERIAVVVGAARGIGAAVAVELSRHGRTVVGVDVHPEMSSAVAVPVVGDAADPGTRAAAFDAVADLPGRLDALVYLAFVQERTPIADAGRTVELWRRTSEVIVAGALGWAGEFAEHASGPASIVLVSSVHAHRVAPEESAYAAAKAALESLCRSLAVELGGSGIRCNAVAPGFIAVERNRPSWESERTTGESRRNPLGRLGQPEDVARVVTFLASEDAGFVNGTCLVVDGGWSARLS</sequence>
<dbReference type="EMBL" id="JAAGOA010000033">
    <property type="protein sequence ID" value="NEE04392.1"/>
    <property type="molecule type" value="Genomic_DNA"/>
</dbReference>
<organism evidence="5 6">
    <name type="scientific">Phytoactinopolyspora halotolerans</name>
    <dbReference type="NCBI Taxonomy" id="1981512"/>
    <lineage>
        <taxon>Bacteria</taxon>
        <taxon>Bacillati</taxon>
        <taxon>Actinomycetota</taxon>
        <taxon>Actinomycetes</taxon>
        <taxon>Jiangellales</taxon>
        <taxon>Jiangellaceae</taxon>
        <taxon>Phytoactinopolyspora</taxon>
    </lineage>
</organism>
<dbReference type="CDD" id="cd05233">
    <property type="entry name" value="SDR_c"/>
    <property type="match status" value="1"/>
</dbReference>
<gene>
    <name evidence="5" type="ORF">G1H10_29905</name>
</gene>
<accession>A0A6L9SJ06</accession>
<name>A0A6L9SJ06_9ACTN</name>
<evidence type="ECO:0000259" key="4">
    <source>
        <dbReference type="SMART" id="SM00822"/>
    </source>
</evidence>